<sequence length="475" mass="52356">MKLPRATTLRSRLTLYYLSVLGVLLLVYAALVFAFQSAVLTRQMLHDEVQDIVTVEGLLYFDTHGQLQLHQDYFSRPQSHLLVDRMLEVRDAASDTLVYRSPTLHGMSLGGALLPAEGEHGFDERRFTLTDGTHVFLVSHIHGMGQRLFVIRLAYSLDPFHARMRQFLLLLLLAVPLALLLAGAIGQAVTGRALKPLGEMISHAERITAHDLHDRLPTVDRNDELGQMANVFNALLQRLEAAFTQLQRFTADAAHELRTPLAALRATGEVALQQARSVEQYRDTLSSMLEETSRLGSTIESLLLLARAEATQLSNNQAVFLLQPLIREVIGVLEVLAEDRGIRLIEQNPAERESRIFGDRSLLRLAILNVLHNAVKFSPAGGTVTVATFIANGSPSMVELLIEDQGPGIPTKSAGRIFDRFYVGNEKPESSPYGSGLGLAIADLVVTRSGGTLRFEPTPREGATFVFSFPVVLPD</sequence>
<dbReference type="PROSITE" id="PS50109">
    <property type="entry name" value="HIS_KIN"/>
    <property type="match status" value="1"/>
</dbReference>
<keyword evidence="15" id="KW-1185">Reference proteome</keyword>
<dbReference type="PANTHER" id="PTHR45436">
    <property type="entry name" value="SENSOR HISTIDINE KINASE YKOH"/>
    <property type="match status" value="1"/>
</dbReference>
<evidence type="ECO:0000256" key="9">
    <source>
        <dbReference type="ARBA" id="ARBA00023012"/>
    </source>
</evidence>
<organism evidence="14 15">
    <name type="scientific">Bryocella elongata</name>
    <dbReference type="NCBI Taxonomy" id="863522"/>
    <lineage>
        <taxon>Bacteria</taxon>
        <taxon>Pseudomonadati</taxon>
        <taxon>Acidobacteriota</taxon>
        <taxon>Terriglobia</taxon>
        <taxon>Terriglobales</taxon>
        <taxon>Acidobacteriaceae</taxon>
        <taxon>Bryocella</taxon>
    </lineage>
</organism>
<dbReference type="OrthoDB" id="112712at2"/>
<dbReference type="CDD" id="cd00082">
    <property type="entry name" value="HisKA"/>
    <property type="match status" value="1"/>
</dbReference>
<keyword evidence="7 14" id="KW-0418">Kinase</keyword>
<keyword evidence="9" id="KW-0902">Two-component regulatory system</keyword>
<evidence type="ECO:0000256" key="1">
    <source>
        <dbReference type="ARBA" id="ARBA00000085"/>
    </source>
</evidence>
<evidence type="ECO:0000256" key="11">
    <source>
        <dbReference type="SAM" id="Phobius"/>
    </source>
</evidence>
<dbReference type="SMART" id="SM00387">
    <property type="entry name" value="HATPase_c"/>
    <property type="match status" value="1"/>
</dbReference>
<dbReference type="SUPFAM" id="SSF47384">
    <property type="entry name" value="Homodimeric domain of signal transducing histidine kinase"/>
    <property type="match status" value="1"/>
</dbReference>
<dbReference type="InterPro" id="IPR005467">
    <property type="entry name" value="His_kinase_dom"/>
</dbReference>
<dbReference type="PANTHER" id="PTHR45436:SF5">
    <property type="entry name" value="SENSOR HISTIDINE KINASE TRCS"/>
    <property type="match status" value="1"/>
</dbReference>
<dbReference type="SMART" id="SM00388">
    <property type="entry name" value="HisKA"/>
    <property type="match status" value="1"/>
</dbReference>
<dbReference type="InterPro" id="IPR003660">
    <property type="entry name" value="HAMP_dom"/>
</dbReference>
<dbReference type="InterPro" id="IPR003661">
    <property type="entry name" value="HisK_dim/P_dom"/>
</dbReference>
<evidence type="ECO:0000256" key="5">
    <source>
        <dbReference type="ARBA" id="ARBA00022679"/>
    </source>
</evidence>
<dbReference type="SUPFAM" id="SSF158472">
    <property type="entry name" value="HAMP domain-like"/>
    <property type="match status" value="1"/>
</dbReference>
<dbReference type="AlphaFoldDB" id="A0A1H5Z4X4"/>
<dbReference type="EC" id="2.7.13.3" evidence="3"/>
<dbReference type="Pfam" id="PF02518">
    <property type="entry name" value="HATPase_c"/>
    <property type="match status" value="1"/>
</dbReference>
<gene>
    <name evidence="14" type="ORF">SAMN05421819_2459</name>
</gene>
<dbReference type="CDD" id="cd06225">
    <property type="entry name" value="HAMP"/>
    <property type="match status" value="1"/>
</dbReference>
<dbReference type="EMBL" id="FNVA01000004">
    <property type="protein sequence ID" value="SEG31391.1"/>
    <property type="molecule type" value="Genomic_DNA"/>
</dbReference>
<evidence type="ECO:0000256" key="2">
    <source>
        <dbReference type="ARBA" id="ARBA00004370"/>
    </source>
</evidence>
<evidence type="ECO:0000256" key="6">
    <source>
        <dbReference type="ARBA" id="ARBA00022692"/>
    </source>
</evidence>
<evidence type="ECO:0000256" key="4">
    <source>
        <dbReference type="ARBA" id="ARBA00022553"/>
    </source>
</evidence>
<dbReference type="RefSeq" id="WP_103933366.1">
    <property type="nucleotide sequence ID" value="NZ_FNVA01000004.1"/>
</dbReference>
<dbReference type="SMART" id="SM00304">
    <property type="entry name" value="HAMP"/>
    <property type="match status" value="1"/>
</dbReference>
<keyword evidence="5" id="KW-0808">Transferase</keyword>
<comment type="subcellular location">
    <subcellularLocation>
        <location evidence="2">Membrane</location>
    </subcellularLocation>
</comment>
<feature type="transmembrane region" description="Helical" evidence="11">
    <location>
        <begin position="167"/>
        <end position="186"/>
    </location>
</feature>
<dbReference type="PRINTS" id="PR00344">
    <property type="entry name" value="BCTRLSENSOR"/>
</dbReference>
<comment type="catalytic activity">
    <reaction evidence="1">
        <text>ATP + protein L-histidine = ADP + protein N-phospho-L-histidine.</text>
        <dbReference type="EC" id="2.7.13.3"/>
    </reaction>
</comment>
<dbReference type="Proteomes" id="UP000236728">
    <property type="component" value="Unassembled WGS sequence"/>
</dbReference>
<dbReference type="Pfam" id="PF00672">
    <property type="entry name" value="HAMP"/>
    <property type="match status" value="1"/>
</dbReference>
<dbReference type="SUPFAM" id="SSF55874">
    <property type="entry name" value="ATPase domain of HSP90 chaperone/DNA topoisomerase II/histidine kinase"/>
    <property type="match status" value="1"/>
</dbReference>
<dbReference type="Gene3D" id="1.10.287.130">
    <property type="match status" value="1"/>
</dbReference>
<evidence type="ECO:0000256" key="8">
    <source>
        <dbReference type="ARBA" id="ARBA00022989"/>
    </source>
</evidence>
<evidence type="ECO:0000259" key="13">
    <source>
        <dbReference type="PROSITE" id="PS50885"/>
    </source>
</evidence>
<keyword evidence="4" id="KW-0597">Phosphoprotein</keyword>
<keyword evidence="10 11" id="KW-0472">Membrane</keyword>
<dbReference type="Gene3D" id="3.30.565.10">
    <property type="entry name" value="Histidine kinase-like ATPase, C-terminal domain"/>
    <property type="match status" value="1"/>
</dbReference>
<keyword evidence="6 11" id="KW-0812">Transmembrane</keyword>
<evidence type="ECO:0000256" key="7">
    <source>
        <dbReference type="ARBA" id="ARBA00022777"/>
    </source>
</evidence>
<dbReference type="InterPro" id="IPR050428">
    <property type="entry name" value="TCS_sensor_his_kinase"/>
</dbReference>
<dbReference type="InterPro" id="IPR036097">
    <property type="entry name" value="HisK_dim/P_sf"/>
</dbReference>
<name>A0A1H5Z4X4_9BACT</name>
<feature type="domain" description="HAMP" evidence="13">
    <location>
        <begin position="191"/>
        <end position="244"/>
    </location>
</feature>
<dbReference type="InterPro" id="IPR004358">
    <property type="entry name" value="Sig_transdc_His_kin-like_C"/>
</dbReference>
<evidence type="ECO:0000259" key="12">
    <source>
        <dbReference type="PROSITE" id="PS50109"/>
    </source>
</evidence>
<evidence type="ECO:0000256" key="10">
    <source>
        <dbReference type="ARBA" id="ARBA00023136"/>
    </source>
</evidence>
<evidence type="ECO:0000313" key="15">
    <source>
        <dbReference type="Proteomes" id="UP000236728"/>
    </source>
</evidence>
<dbReference type="Gene3D" id="6.10.340.10">
    <property type="match status" value="1"/>
</dbReference>
<dbReference type="GO" id="GO:0000155">
    <property type="term" value="F:phosphorelay sensor kinase activity"/>
    <property type="evidence" value="ECO:0007669"/>
    <property type="project" value="InterPro"/>
</dbReference>
<dbReference type="Pfam" id="PF00512">
    <property type="entry name" value="HisKA"/>
    <property type="match status" value="1"/>
</dbReference>
<accession>A0A1H5Z4X4</accession>
<dbReference type="InterPro" id="IPR003594">
    <property type="entry name" value="HATPase_dom"/>
</dbReference>
<evidence type="ECO:0000256" key="3">
    <source>
        <dbReference type="ARBA" id="ARBA00012438"/>
    </source>
</evidence>
<feature type="transmembrane region" description="Helical" evidence="11">
    <location>
        <begin position="15"/>
        <end position="35"/>
    </location>
</feature>
<keyword evidence="8 11" id="KW-1133">Transmembrane helix</keyword>
<reference evidence="14 15" key="1">
    <citation type="submission" date="2016-10" db="EMBL/GenBank/DDBJ databases">
        <authorList>
            <person name="de Groot N.N."/>
        </authorList>
    </citation>
    <scope>NUCLEOTIDE SEQUENCE [LARGE SCALE GENOMIC DNA]</scope>
    <source>
        <strain evidence="14 15">DSM 22489</strain>
    </source>
</reference>
<dbReference type="InterPro" id="IPR036890">
    <property type="entry name" value="HATPase_C_sf"/>
</dbReference>
<evidence type="ECO:0000313" key="14">
    <source>
        <dbReference type="EMBL" id="SEG31391.1"/>
    </source>
</evidence>
<dbReference type="GO" id="GO:0005886">
    <property type="term" value="C:plasma membrane"/>
    <property type="evidence" value="ECO:0007669"/>
    <property type="project" value="TreeGrafter"/>
</dbReference>
<proteinExistence type="predicted"/>
<protein>
    <recommendedName>
        <fullName evidence="3">histidine kinase</fullName>
        <ecNumber evidence="3">2.7.13.3</ecNumber>
    </recommendedName>
</protein>
<feature type="domain" description="Histidine kinase" evidence="12">
    <location>
        <begin position="252"/>
        <end position="473"/>
    </location>
</feature>
<dbReference type="PROSITE" id="PS50885">
    <property type="entry name" value="HAMP"/>
    <property type="match status" value="1"/>
</dbReference>
<dbReference type="CDD" id="cd00075">
    <property type="entry name" value="HATPase"/>
    <property type="match status" value="1"/>
</dbReference>